<evidence type="ECO:0000313" key="5">
    <source>
        <dbReference type="Proteomes" id="UP001597063"/>
    </source>
</evidence>
<protein>
    <recommendedName>
        <fullName evidence="3">Glucosamine inositolphosphorylceramide transferase 1 N-terminal domain-containing protein</fullName>
    </recommendedName>
</protein>
<dbReference type="Pfam" id="PF24793">
    <property type="entry name" value="GINT1_N"/>
    <property type="match status" value="1"/>
</dbReference>
<reference evidence="5" key="1">
    <citation type="journal article" date="2019" name="Int. J. Syst. Evol. Microbiol.">
        <title>The Global Catalogue of Microorganisms (GCM) 10K type strain sequencing project: providing services to taxonomists for standard genome sequencing and annotation.</title>
        <authorList>
            <consortium name="The Broad Institute Genomics Platform"/>
            <consortium name="The Broad Institute Genome Sequencing Center for Infectious Disease"/>
            <person name="Wu L."/>
            <person name="Ma J."/>
        </authorList>
    </citation>
    <scope>NUCLEOTIDE SEQUENCE [LARGE SCALE GENOMIC DNA]</scope>
    <source>
        <strain evidence="5">JCM 9371</strain>
    </source>
</reference>
<evidence type="ECO:0000313" key="4">
    <source>
        <dbReference type="EMBL" id="MFD0684319.1"/>
    </source>
</evidence>
<feature type="domain" description="Glucosamine inositolphosphorylceramide transferase 1 N-terminal" evidence="3">
    <location>
        <begin position="4"/>
        <end position="276"/>
    </location>
</feature>
<keyword evidence="1" id="KW-0624">Polysaccharide degradation</keyword>
<accession>A0ABW2XFP2</accession>
<dbReference type="InterPro" id="IPR023296">
    <property type="entry name" value="Glyco_hydro_beta-prop_sf"/>
</dbReference>
<dbReference type="EMBL" id="JBHTGP010000003">
    <property type="protein sequence ID" value="MFD0684319.1"/>
    <property type="molecule type" value="Genomic_DNA"/>
</dbReference>
<gene>
    <name evidence="4" type="ORF">ACFQZM_07420</name>
</gene>
<dbReference type="RefSeq" id="WP_131756704.1">
    <property type="nucleotide sequence ID" value="NZ_CAACUY010000020.1"/>
</dbReference>
<evidence type="ECO:0000256" key="1">
    <source>
        <dbReference type="ARBA" id="ARBA00022651"/>
    </source>
</evidence>
<evidence type="ECO:0000256" key="2">
    <source>
        <dbReference type="ARBA" id="ARBA00023277"/>
    </source>
</evidence>
<dbReference type="PANTHER" id="PTHR43772">
    <property type="entry name" value="ENDO-1,4-BETA-XYLANASE"/>
    <property type="match status" value="1"/>
</dbReference>
<sequence>MVQNWSIGIYEGPSPLRLGPAEGAGNPVLTRADVHDLDAAFVADPFTLRVGDRSHMFFEIYDRTTGTGRIGHAHSADHRTWTYNAVVLAEDFHLSYPFVFTHGGRYYLIPETRRTGQVRLYTTDTFPTGWRLAAILLHRPLADPTPIHYDGRWWMYACGPHNHDHLHLFHADTLLGPWVEHPASPVIAGDPGKARPAGRPVVWNDRLVRYAQDCRGGYGMGVRAFTVTALTPQHHCEAPIPVDPFGQAARHAWNRAGMHHIDPIRLGETWLACVDGWSTP</sequence>
<name>A0ABW2XFP2_9ACTN</name>
<dbReference type="Proteomes" id="UP001597063">
    <property type="component" value="Unassembled WGS sequence"/>
</dbReference>
<keyword evidence="5" id="KW-1185">Reference proteome</keyword>
<dbReference type="Gene3D" id="2.115.10.20">
    <property type="entry name" value="Glycosyl hydrolase domain, family 43"/>
    <property type="match status" value="1"/>
</dbReference>
<proteinExistence type="predicted"/>
<organism evidence="4 5">
    <name type="scientific">Actinomadura fibrosa</name>
    <dbReference type="NCBI Taxonomy" id="111802"/>
    <lineage>
        <taxon>Bacteria</taxon>
        <taxon>Bacillati</taxon>
        <taxon>Actinomycetota</taxon>
        <taxon>Actinomycetes</taxon>
        <taxon>Streptosporangiales</taxon>
        <taxon>Thermomonosporaceae</taxon>
        <taxon>Actinomadura</taxon>
    </lineage>
</organism>
<comment type="caution">
    <text evidence="4">The sequence shown here is derived from an EMBL/GenBank/DDBJ whole genome shotgun (WGS) entry which is preliminary data.</text>
</comment>
<dbReference type="InterPro" id="IPR052176">
    <property type="entry name" value="Glycosyl_Hydrlase_43_Enz"/>
</dbReference>
<evidence type="ECO:0000259" key="3">
    <source>
        <dbReference type="Pfam" id="PF24793"/>
    </source>
</evidence>
<keyword evidence="2" id="KW-0119">Carbohydrate metabolism</keyword>
<dbReference type="PANTHER" id="PTHR43772:SF2">
    <property type="entry name" value="PUTATIVE (AFU_ORTHOLOGUE AFUA_2G04480)-RELATED"/>
    <property type="match status" value="1"/>
</dbReference>
<keyword evidence="1" id="KW-0858">Xylan degradation</keyword>
<dbReference type="SUPFAM" id="SSF75005">
    <property type="entry name" value="Arabinanase/levansucrase/invertase"/>
    <property type="match status" value="1"/>
</dbReference>
<dbReference type="InterPro" id="IPR056442">
    <property type="entry name" value="GINT1_N"/>
</dbReference>